<proteinExistence type="predicted"/>
<evidence type="ECO:0000313" key="1">
    <source>
        <dbReference type="EnsemblMetazoa" id="GPAI014083-PA"/>
    </source>
</evidence>
<dbReference type="EnsemblMetazoa" id="GPAI014083-RA">
    <property type="protein sequence ID" value="GPAI014083-PA"/>
    <property type="gene ID" value="GPAI014083"/>
</dbReference>
<accession>A0A1A9ZGP4</accession>
<organism evidence="1 2">
    <name type="scientific">Glossina pallidipes</name>
    <name type="common">Tsetse fly</name>
    <dbReference type="NCBI Taxonomy" id="7398"/>
    <lineage>
        <taxon>Eukaryota</taxon>
        <taxon>Metazoa</taxon>
        <taxon>Ecdysozoa</taxon>
        <taxon>Arthropoda</taxon>
        <taxon>Hexapoda</taxon>
        <taxon>Insecta</taxon>
        <taxon>Pterygota</taxon>
        <taxon>Neoptera</taxon>
        <taxon>Endopterygota</taxon>
        <taxon>Diptera</taxon>
        <taxon>Brachycera</taxon>
        <taxon>Muscomorpha</taxon>
        <taxon>Hippoboscoidea</taxon>
        <taxon>Glossinidae</taxon>
        <taxon>Glossina</taxon>
    </lineage>
</organism>
<dbReference type="VEuPathDB" id="VectorBase:GPAI014083"/>
<name>A0A1A9ZGP4_GLOPL</name>
<sequence length="161" mass="18572">MYFFDGANVFESLRTQIVNRLHYKEEKINNDKQNMIRKFYLTCRHVSLGILETMFGQLRISRNSETLYSLLIPTTMQFSSSYGKERERCIKPSLANTVVHVPSKDECKPFLTSKDSTKCIADIAEINIVRISGKAFIFAYFVSISKTTDIMTDLPEMELAF</sequence>
<dbReference type="AlphaFoldDB" id="A0A1A9ZGP4"/>
<keyword evidence="2" id="KW-1185">Reference proteome</keyword>
<dbReference type="Proteomes" id="UP000092445">
    <property type="component" value="Unassembled WGS sequence"/>
</dbReference>
<reference evidence="1" key="2">
    <citation type="submission" date="2020-05" db="UniProtKB">
        <authorList>
            <consortium name="EnsemblMetazoa"/>
        </authorList>
    </citation>
    <scope>IDENTIFICATION</scope>
    <source>
        <strain evidence="1">IAEA</strain>
    </source>
</reference>
<protein>
    <submittedName>
        <fullName evidence="1">Uncharacterized protein</fullName>
    </submittedName>
</protein>
<reference evidence="2" key="1">
    <citation type="submission" date="2014-03" db="EMBL/GenBank/DDBJ databases">
        <authorList>
            <person name="Aksoy S."/>
            <person name="Warren W."/>
            <person name="Wilson R.K."/>
        </authorList>
    </citation>
    <scope>NUCLEOTIDE SEQUENCE [LARGE SCALE GENOMIC DNA]</scope>
    <source>
        <strain evidence="2">IAEA</strain>
    </source>
</reference>
<evidence type="ECO:0000313" key="2">
    <source>
        <dbReference type="Proteomes" id="UP000092445"/>
    </source>
</evidence>